<dbReference type="InterPro" id="IPR000408">
    <property type="entry name" value="Reg_chr_condens"/>
</dbReference>
<dbReference type="InterPro" id="IPR013783">
    <property type="entry name" value="Ig-like_fold"/>
</dbReference>
<dbReference type="Pfam" id="PF25390">
    <property type="entry name" value="WD40_RLD"/>
    <property type="match status" value="1"/>
</dbReference>
<dbReference type="CDD" id="cd00102">
    <property type="entry name" value="IPT"/>
    <property type="match status" value="1"/>
</dbReference>
<dbReference type="PROSITE" id="PS00626">
    <property type="entry name" value="RCC1_2"/>
    <property type="match status" value="1"/>
</dbReference>
<gene>
    <name evidence="5" type="ORF">TeGR_g12678</name>
</gene>
<dbReference type="PROSITE" id="PS50012">
    <property type="entry name" value="RCC1_3"/>
    <property type="match status" value="5"/>
</dbReference>
<evidence type="ECO:0000256" key="1">
    <source>
        <dbReference type="ARBA" id="ARBA00022737"/>
    </source>
</evidence>
<feature type="compositionally biased region" description="Low complexity" evidence="3">
    <location>
        <begin position="808"/>
        <end position="826"/>
    </location>
</feature>
<dbReference type="InterPro" id="IPR014756">
    <property type="entry name" value="Ig_E-set"/>
</dbReference>
<keyword evidence="6" id="KW-1185">Reference proteome</keyword>
<dbReference type="Proteomes" id="UP001165060">
    <property type="component" value="Unassembled WGS sequence"/>
</dbReference>
<name>A0ABQ6MYE8_9STRA</name>
<dbReference type="SUPFAM" id="SSF81296">
    <property type="entry name" value="E set domains"/>
    <property type="match status" value="1"/>
</dbReference>
<evidence type="ECO:0000259" key="4">
    <source>
        <dbReference type="Pfam" id="PF25390"/>
    </source>
</evidence>
<dbReference type="InterPro" id="IPR051625">
    <property type="entry name" value="Signaling_Regulatory_Domain"/>
</dbReference>
<comment type="caution">
    <text evidence="5">The sequence shown here is derived from an EMBL/GenBank/DDBJ whole genome shotgun (WGS) entry which is preliminary data.</text>
</comment>
<feature type="repeat" description="RCC1" evidence="2">
    <location>
        <begin position="195"/>
        <end position="249"/>
    </location>
</feature>
<dbReference type="Gene3D" id="2.60.40.10">
    <property type="entry name" value="Immunoglobulins"/>
    <property type="match status" value="1"/>
</dbReference>
<dbReference type="PANTHER" id="PTHR22872">
    <property type="entry name" value="BTK-BINDING PROTEIN-RELATED"/>
    <property type="match status" value="1"/>
</dbReference>
<dbReference type="Gene3D" id="2.130.10.30">
    <property type="entry name" value="Regulator of chromosome condensation 1/beta-lactamase-inhibitor protein II"/>
    <property type="match status" value="2"/>
</dbReference>
<feature type="domain" description="RCC1-like" evidence="4">
    <location>
        <begin position="51"/>
        <end position="348"/>
    </location>
</feature>
<accession>A0ABQ6MYE8</accession>
<dbReference type="SUPFAM" id="SSF50985">
    <property type="entry name" value="RCC1/BLIP-II"/>
    <property type="match status" value="1"/>
</dbReference>
<proteinExistence type="predicted"/>
<feature type="repeat" description="RCC1" evidence="2">
    <location>
        <begin position="250"/>
        <end position="311"/>
    </location>
</feature>
<feature type="non-terminal residue" evidence="5">
    <location>
        <position position="936"/>
    </location>
</feature>
<evidence type="ECO:0000256" key="3">
    <source>
        <dbReference type="SAM" id="MobiDB-lite"/>
    </source>
</evidence>
<feature type="repeat" description="RCC1" evidence="2">
    <location>
        <begin position="312"/>
        <end position="363"/>
    </location>
</feature>
<reference evidence="5 6" key="1">
    <citation type="journal article" date="2023" name="Commun. Biol.">
        <title>Genome analysis of Parmales, the sister group of diatoms, reveals the evolutionary specialization of diatoms from phago-mixotrophs to photoautotrophs.</title>
        <authorList>
            <person name="Ban H."/>
            <person name="Sato S."/>
            <person name="Yoshikawa S."/>
            <person name="Yamada K."/>
            <person name="Nakamura Y."/>
            <person name="Ichinomiya M."/>
            <person name="Sato N."/>
            <person name="Blanc-Mathieu R."/>
            <person name="Endo H."/>
            <person name="Kuwata A."/>
            <person name="Ogata H."/>
        </authorList>
    </citation>
    <scope>NUCLEOTIDE SEQUENCE [LARGE SCALE GENOMIC DNA]</scope>
</reference>
<dbReference type="InterPro" id="IPR009091">
    <property type="entry name" value="RCC1/BLIP-II"/>
</dbReference>
<protein>
    <recommendedName>
        <fullName evidence="4">RCC1-like domain-containing protein</fullName>
    </recommendedName>
</protein>
<organism evidence="5 6">
    <name type="scientific">Tetraparma gracilis</name>
    <dbReference type="NCBI Taxonomy" id="2962635"/>
    <lineage>
        <taxon>Eukaryota</taxon>
        <taxon>Sar</taxon>
        <taxon>Stramenopiles</taxon>
        <taxon>Ochrophyta</taxon>
        <taxon>Bolidophyceae</taxon>
        <taxon>Parmales</taxon>
        <taxon>Triparmaceae</taxon>
        <taxon>Tetraparma</taxon>
    </lineage>
</organism>
<dbReference type="EMBL" id="BRYB01001857">
    <property type="protein sequence ID" value="GMI35085.1"/>
    <property type="molecule type" value="Genomic_DNA"/>
</dbReference>
<evidence type="ECO:0000313" key="5">
    <source>
        <dbReference type="EMBL" id="GMI35085.1"/>
    </source>
</evidence>
<sequence length="936" mass="96854">MSLPTPVASVRGSKLNNVFGGRGSLAVVSPGAVSFPLLNPRHSCVQSALTSSSDPVASVAFGGSHALAATEGGRLLAWGASKYGALGLGASTGKTNLPKEVGGALAGKQVTSVTCGSSHSCALTAAGDLYIWGRGFEGQTGHASGALSDAQNEVITAVQLLPKSVAVKAKGSKEPCLIQSVSAGENFTVCCSRQGGVFSWGEGGSGQLGTGRKTKAMVPGEVLAACPKTGGKFVEVSAGWGHALALTEKGDVWAWGLNTYGQLGLGDCKTRHEPERVTCDAEGGLLDSDGHPVRFAKVKACGNYSLLMTQDGDVYVMGCNSSSQLGLGDAEHRVRPTFVEELRGKKVSLFASSDRQTYGFAPSAVYRLDPPCGPVSGGSRLTLHGGGFWSADSIVVRFIPPAVNKKAVPRGAVGTFKCQPDTGLQEVHAKTPRFGVTGDVTVEVSMNGQDFTRNQQVYSYYADPTVKSVSPFFCSAVERSTIQIDGSNLFDTGSLLKVRFKGRGGGGKGEVIVPGKFKADVVGQEMDEETEEMVDVLRKYIDCRSPIPDMDPEQLPWETRVAVALNGKDFKSLDKTFFFHDAKVSGVVPSAAPVTAGLRLSVRGTSFFDPGAAALVVRYRWTVVRGEGEDQTEEEQCVVLPAECVSKNELGVDVLALSAAAENSPGVSNLAAGSDGKGGVAWDEGLDETDVAVDVSIDGGESYLPSAASFKYYKDPSWEMGITDQTGPSDGGTEIELVTSGPVGLTGTSEAVVRFFTEDGLFDAQVPAECVAEEGEDGGRTLRLFCSAPKYEPRDPSVVEGGEGEGEGPAAAEAGGEEAGAAAGGAEAEEGGGEAADLGEGSVEGSVAEQSISATLPPAEVAAVLCAVAYNGVNFGPACGKFAYFPEPAILGLDKAEVGEGCKLRIDGSNFFPSGNLLVKFTAAEGGREVVVPGKM</sequence>
<feature type="repeat" description="RCC1" evidence="2">
    <location>
        <begin position="127"/>
        <end position="194"/>
    </location>
</feature>
<dbReference type="InterPro" id="IPR058923">
    <property type="entry name" value="RCC1-like_dom"/>
</dbReference>
<keyword evidence="1" id="KW-0677">Repeat</keyword>
<dbReference type="PRINTS" id="PR00633">
    <property type="entry name" value="RCCNDNSATION"/>
</dbReference>
<evidence type="ECO:0000256" key="2">
    <source>
        <dbReference type="PROSITE-ProRule" id="PRU00235"/>
    </source>
</evidence>
<feature type="region of interest" description="Disordered" evidence="3">
    <location>
        <begin position="793"/>
        <end position="846"/>
    </location>
</feature>
<evidence type="ECO:0000313" key="6">
    <source>
        <dbReference type="Proteomes" id="UP001165060"/>
    </source>
</evidence>
<feature type="repeat" description="RCC1" evidence="2">
    <location>
        <begin position="73"/>
        <end position="126"/>
    </location>
</feature>